<keyword evidence="2" id="KW-1185">Reference proteome</keyword>
<dbReference type="EMBL" id="JANAKD010002297">
    <property type="protein sequence ID" value="KAJ3474008.1"/>
    <property type="molecule type" value="Genomic_DNA"/>
</dbReference>
<gene>
    <name evidence="1" type="ORF">NLG97_g10035</name>
</gene>
<protein>
    <submittedName>
        <fullName evidence="1">Uncharacterized protein</fullName>
    </submittedName>
</protein>
<sequence length="116" mass="12980">MELLPESGGGGKERRRWRSDGTPRLPRRRYRPIHWPVPTCTLSNAGRIVVLRAGDPMAVVKEERTVEERLTEGVSAVMCEEEELRGLIWGDPVAHMMGLYAGRIETLAVAAVMGKR</sequence>
<dbReference type="Proteomes" id="UP001148737">
    <property type="component" value="Unassembled WGS sequence"/>
</dbReference>
<name>A0ACC1QEU7_9HYPO</name>
<evidence type="ECO:0000313" key="2">
    <source>
        <dbReference type="Proteomes" id="UP001148737"/>
    </source>
</evidence>
<organism evidence="1 2">
    <name type="scientific">Lecanicillium saksenae</name>
    <dbReference type="NCBI Taxonomy" id="468837"/>
    <lineage>
        <taxon>Eukaryota</taxon>
        <taxon>Fungi</taxon>
        <taxon>Dikarya</taxon>
        <taxon>Ascomycota</taxon>
        <taxon>Pezizomycotina</taxon>
        <taxon>Sordariomycetes</taxon>
        <taxon>Hypocreomycetidae</taxon>
        <taxon>Hypocreales</taxon>
        <taxon>Cordycipitaceae</taxon>
        <taxon>Lecanicillium</taxon>
    </lineage>
</organism>
<reference evidence="1" key="1">
    <citation type="submission" date="2022-07" db="EMBL/GenBank/DDBJ databases">
        <title>Genome Sequence of Lecanicillium saksenae.</title>
        <authorList>
            <person name="Buettner E."/>
        </authorList>
    </citation>
    <scope>NUCLEOTIDE SEQUENCE</scope>
    <source>
        <strain evidence="1">VT-O1</strain>
    </source>
</reference>
<proteinExistence type="predicted"/>
<accession>A0ACC1QEU7</accession>
<evidence type="ECO:0000313" key="1">
    <source>
        <dbReference type="EMBL" id="KAJ3474008.1"/>
    </source>
</evidence>
<comment type="caution">
    <text evidence="1">The sequence shown here is derived from an EMBL/GenBank/DDBJ whole genome shotgun (WGS) entry which is preliminary data.</text>
</comment>